<evidence type="ECO:0000259" key="9">
    <source>
        <dbReference type="PROSITE" id="PS50030"/>
    </source>
</evidence>
<feature type="domain" description="UBA" evidence="9">
    <location>
        <begin position="312"/>
        <end position="352"/>
    </location>
</feature>
<feature type="domain" description="Tudor" evidence="10">
    <location>
        <begin position="782"/>
        <end position="842"/>
    </location>
</feature>
<feature type="compositionally biased region" description="Basic and acidic residues" evidence="8">
    <location>
        <begin position="260"/>
        <end position="291"/>
    </location>
</feature>
<feature type="compositionally biased region" description="Polar residues" evidence="8">
    <location>
        <begin position="857"/>
        <end position="868"/>
    </location>
</feature>
<feature type="compositionally biased region" description="Polar residues" evidence="8">
    <location>
        <begin position="737"/>
        <end position="751"/>
    </location>
</feature>
<evidence type="ECO:0000256" key="3">
    <source>
        <dbReference type="ARBA" id="ARBA00013421"/>
    </source>
</evidence>
<feature type="compositionally biased region" description="Polar residues" evidence="8">
    <location>
        <begin position="390"/>
        <end position="400"/>
    </location>
</feature>
<dbReference type="SMART" id="SM01161">
    <property type="entry name" value="DUF1767"/>
    <property type="match status" value="1"/>
</dbReference>
<dbReference type="EMBL" id="JAGTTL010000003">
    <property type="protein sequence ID" value="KAK6325865.1"/>
    <property type="molecule type" value="Genomic_DNA"/>
</dbReference>
<dbReference type="Pfam" id="PF22562">
    <property type="entry name" value="UBA_7"/>
    <property type="match status" value="1"/>
</dbReference>
<keyword evidence="5" id="KW-0156">Chromatin regulator</keyword>
<dbReference type="SUPFAM" id="SSF63748">
    <property type="entry name" value="Tudor/PWWP/MBT"/>
    <property type="match status" value="1"/>
</dbReference>
<dbReference type="Pfam" id="PF08585">
    <property type="entry name" value="RMI1_N_C"/>
    <property type="match status" value="1"/>
</dbReference>
<dbReference type="Gene3D" id="1.10.8.10">
    <property type="entry name" value="DNA helicase RuvA subunit, C-terminal domain"/>
    <property type="match status" value="1"/>
</dbReference>
<dbReference type="InterPro" id="IPR013894">
    <property type="entry name" value="RMI1_OB"/>
</dbReference>
<gene>
    <name evidence="11" type="ORF">J4Q44_G00052070</name>
</gene>
<evidence type="ECO:0000256" key="6">
    <source>
        <dbReference type="ARBA" id="ARBA00023242"/>
    </source>
</evidence>
<proteinExistence type="predicted"/>
<comment type="function">
    <text evidence="7">Scaffolding protein that specifically recognizes and binds dimethylarginine-containing proteins. Plays a role in the regulation of translation of target mRNAs by binding Arg/Gly-rich motifs (GAR) in dimethylarginine-containing proteins. In nucleus, acts as a coactivator: recognizes and binds asymmetric dimethylation on the core histone tails associated with transcriptional activation (H3R17me2a and H4R3me2a) and recruits proteins at these arginine-methylated loci. In cytoplasm, acts as an antiviral factor that participates in the assembly of stress granules together with G3BP1.</text>
</comment>
<dbReference type="PANTHER" id="PTHR13681">
    <property type="entry name" value="SURVIVAL OF MOTOR NEURON-RELATED-SPLICING FACTOR 30-RELATED"/>
    <property type="match status" value="1"/>
</dbReference>
<keyword evidence="6" id="KW-0539">Nucleus</keyword>
<dbReference type="PANTHER" id="PTHR13681:SF24">
    <property type="entry name" value="TUDOR DOMAIN-CONTAINING PROTEIN 3"/>
    <property type="match status" value="1"/>
</dbReference>
<dbReference type="Gene3D" id="2.40.50.770">
    <property type="entry name" value="RecQ-mediated genome instability protein Rmi1, C-terminal domain"/>
    <property type="match status" value="1"/>
</dbReference>
<feature type="compositionally biased region" description="Basic residues" evidence="8">
    <location>
        <begin position="634"/>
        <end position="643"/>
    </location>
</feature>
<feature type="region of interest" description="Disordered" evidence="8">
    <location>
        <begin position="351"/>
        <end position="782"/>
    </location>
</feature>
<evidence type="ECO:0000256" key="7">
    <source>
        <dbReference type="ARBA" id="ARBA00035105"/>
    </source>
</evidence>
<dbReference type="FunFam" id="2.40.50.770:FF:000001">
    <property type="entry name" value="Tudor domain-containing protein 3"/>
    <property type="match status" value="1"/>
</dbReference>
<feature type="compositionally biased region" description="Polar residues" evidence="8">
    <location>
        <begin position="590"/>
        <end position="616"/>
    </location>
</feature>
<feature type="region of interest" description="Disordered" evidence="8">
    <location>
        <begin position="239"/>
        <end position="299"/>
    </location>
</feature>
<evidence type="ECO:0000313" key="12">
    <source>
        <dbReference type="Proteomes" id="UP001356427"/>
    </source>
</evidence>
<dbReference type="PROSITE" id="PS50030">
    <property type="entry name" value="UBA"/>
    <property type="match status" value="1"/>
</dbReference>
<accession>A0AAN8R2E4</accession>
<dbReference type="GO" id="GO:0005737">
    <property type="term" value="C:cytoplasm"/>
    <property type="evidence" value="ECO:0007669"/>
    <property type="project" value="UniProtKB-SubCell"/>
</dbReference>
<dbReference type="Pfam" id="PF00567">
    <property type="entry name" value="TUDOR"/>
    <property type="match status" value="1"/>
</dbReference>
<evidence type="ECO:0000256" key="1">
    <source>
        <dbReference type="ARBA" id="ARBA00004123"/>
    </source>
</evidence>
<evidence type="ECO:0000313" key="11">
    <source>
        <dbReference type="EMBL" id="KAK6325865.1"/>
    </source>
</evidence>
<dbReference type="SMART" id="SM00165">
    <property type="entry name" value="UBA"/>
    <property type="match status" value="1"/>
</dbReference>
<comment type="caution">
    <text evidence="11">The sequence shown here is derived from an EMBL/GenBank/DDBJ whole genome shotgun (WGS) entry which is preliminary data.</text>
</comment>
<dbReference type="GO" id="GO:0005634">
    <property type="term" value="C:nucleus"/>
    <property type="evidence" value="ECO:0007669"/>
    <property type="project" value="UniProtKB-SubCell"/>
</dbReference>
<dbReference type="GO" id="GO:0006325">
    <property type="term" value="P:chromatin organization"/>
    <property type="evidence" value="ECO:0007669"/>
    <property type="project" value="UniProtKB-KW"/>
</dbReference>
<comment type="subcellular location">
    <subcellularLocation>
        <location evidence="2">Cytoplasm</location>
    </subcellularLocation>
    <subcellularLocation>
        <location evidence="1">Nucleus</location>
    </subcellularLocation>
</comment>
<evidence type="ECO:0000256" key="8">
    <source>
        <dbReference type="SAM" id="MobiDB-lite"/>
    </source>
</evidence>
<dbReference type="InterPro" id="IPR015940">
    <property type="entry name" value="UBA"/>
</dbReference>
<dbReference type="SUPFAM" id="SSF46934">
    <property type="entry name" value="UBA-like"/>
    <property type="match status" value="1"/>
</dbReference>
<dbReference type="SMART" id="SM00333">
    <property type="entry name" value="TUDOR"/>
    <property type="match status" value="1"/>
</dbReference>
<keyword evidence="12" id="KW-1185">Reference proteome</keyword>
<dbReference type="InterPro" id="IPR047379">
    <property type="entry name" value="Tudor_TDRD3"/>
</dbReference>
<sequence>MSELNLALSKEGWYLTDEGIEELKATSEKPSANYIIRIALNSDLRTIGRKFLPADVNSGRVEKVEGPCVLQVQKVRNVSAPKDHEESQGAPRMLRLQMTDGHTNAVGLEFKHLSQISLNTPPGTKVKVLGTVQVKNGILLLDDSKISVLGGEVDHMMEKWELQRSLAKHSRSNIGREGGAPPFVPFGQKCVRNEEVDCRELDSRKTLVSTSVVKTAEENEEFEKQRLAAIAEVAKSKEGTRTFGGGGNAGGNLVNTGSRDSYRRGDRGDRDSYRQRREERTEEPGRPEGNYRELGSYREQPNYRELGNYRELVDERALRDIMEMGFDKEDARQALMDNNNNMEVALNSLLTGTFKPPHPQRNPTVPHPETEEGVVAGVGGGPAGLGMESFSIQEPKSQSSQRHHEGKMTFPPNDQYYPQRSDSQSQGRYPQRSDSQSQGRYPQRSDSRNDRSDNRNDSSRNDTSRKERNERADFRKERNGGPPRFQRDSEKDFPKPGHDPSTTPSSPSPAPAPAGGQQGQERAQDRGQERGQTQEKAPPGGGGGGSERWREAQNERQAAREARGQTSVFCPATYPAPGQRNREPRDRTQGDPSGSGTFQQGIRVGQHQTESSSNTVSEHKGIHRSDSRAEPNCRRRGGGKFHRERPNSDNFDRYRDNGPLNSSNSWVGQEKDSSAGAQDGGVSRGESRPVKGQVGGGPGSGPHLQNGDSSTEHRTGPIKQQNSSSGPAPTEREEPHNWNSTNPAHNNSNTAPKKRSGQIKGQRSDQGQVGSMEPAVCQGPGNWKPGDQVLALYWEDNKFYRCRIDAVHPSGSTAVVTFTEYGNCEEVLLHNIKPVNMDFWKEEAGLEYRRGGDGQPRSATRTRPTVQYYQPPRARD</sequence>
<evidence type="ECO:0000259" key="10">
    <source>
        <dbReference type="PROSITE" id="PS50304"/>
    </source>
</evidence>
<feature type="compositionally biased region" description="Basic and acidic residues" evidence="8">
    <location>
        <begin position="547"/>
        <end position="563"/>
    </location>
</feature>
<feature type="compositionally biased region" description="Polar residues" evidence="8">
    <location>
        <begin position="416"/>
        <end position="440"/>
    </location>
</feature>
<feature type="region of interest" description="Disordered" evidence="8">
    <location>
        <begin position="847"/>
        <end position="876"/>
    </location>
</feature>
<dbReference type="InterPro" id="IPR042470">
    <property type="entry name" value="RMI1_N_C_sf"/>
</dbReference>
<reference evidence="11 12" key="1">
    <citation type="submission" date="2021-04" db="EMBL/GenBank/DDBJ databases">
        <authorList>
            <person name="De Guttry C."/>
            <person name="Zahm M."/>
            <person name="Klopp C."/>
            <person name="Cabau C."/>
            <person name="Louis A."/>
            <person name="Berthelot C."/>
            <person name="Parey E."/>
            <person name="Roest Crollius H."/>
            <person name="Montfort J."/>
            <person name="Robinson-Rechavi M."/>
            <person name="Bucao C."/>
            <person name="Bouchez O."/>
            <person name="Gislard M."/>
            <person name="Lluch J."/>
            <person name="Milhes M."/>
            <person name="Lampietro C."/>
            <person name="Lopez Roques C."/>
            <person name="Donnadieu C."/>
            <person name="Braasch I."/>
            <person name="Desvignes T."/>
            <person name="Postlethwait J."/>
            <person name="Bobe J."/>
            <person name="Wedekind C."/>
            <person name="Guiguen Y."/>
        </authorList>
    </citation>
    <scope>NUCLEOTIDE SEQUENCE [LARGE SCALE GENOMIC DNA]</scope>
    <source>
        <strain evidence="11">Cs_M1</strain>
        <tissue evidence="11">Blood</tissue>
    </source>
</reference>
<dbReference type="Gene3D" id="2.30.30.140">
    <property type="match status" value="1"/>
</dbReference>
<feature type="compositionally biased region" description="Basic and acidic residues" evidence="8">
    <location>
        <begin position="617"/>
        <end position="633"/>
    </location>
</feature>
<evidence type="ECO:0000256" key="5">
    <source>
        <dbReference type="ARBA" id="ARBA00022853"/>
    </source>
</evidence>
<dbReference type="InterPro" id="IPR041915">
    <property type="entry name" value="UBA_TDRD3"/>
</dbReference>
<feature type="compositionally biased region" description="Basic and acidic residues" evidence="8">
    <location>
        <begin position="580"/>
        <end position="589"/>
    </location>
</feature>
<dbReference type="AlphaFoldDB" id="A0AAN8R2E4"/>
<feature type="compositionally biased region" description="Basic and acidic residues" evidence="8">
    <location>
        <begin position="443"/>
        <end position="498"/>
    </location>
</feature>
<evidence type="ECO:0000256" key="2">
    <source>
        <dbReference type="ARBA" id="ARBA00004496"/>
    </source>
</evidence>
<keyword evidence="4" id="KW-0963">Cytoplasm</keyword>
<feature type="compositionally biased region" description="Polar residues" evidence="8">
    <location>
        <begin position="718"/>
        <end position="727"/>
    </location>
</feature>
<dbReference type="PROSITE" id="PS50304">
    <property type="entry name" value="TUDOR"/>
    <property type="match status" value="1"/>
</dbReference>
<name>A0AAN8R2E4_9TELE</name>
<feature type="compositionally biased region" description="Basic and acidic residues" evidence="8">
    <location>
        <begin position="522"/>
        <end position="533"/>
    </location>
</feature>
<evidence type="ECO:0000256" key="4">
    <source>
        <dbReference type="ARBA" id="ARBA00022490"/>
    </source>
</evidence>
<dbReference type="InterPro" id="IPR002999">
    <property type="entry name" value="Tudor"/>
</dbReference>
<feature type="compositionally biased region" description="Basic and acidic residues" evidence="8">
    <location>
        <begin position="644"/>
        <end position="656"/>
    </location>
</feature>
<feature type="compositionally biased region" description="Polar residues" evidence="8">
    <location>
        <begin position="759"/>
        <end position="769"/>
    </location>
</feature>
<dbReference type="Proteomes" id="UP001356427">
    <property type="component" value="Unassembled WGS sequence"/>
</dbReference>
<dbReference type="InterPro" id="IPR009060">
    <property type="entry name" value="UBA-like_sf"/>
</dbReference>
<dbReference type="CDD" id="cd20413">
    <property type="entry name" value="Tudor_TDRD3"/>
    <property type="match status" value="1"/>
</dbReference>
<dbReference type="CDD" id="cd14282">
    <property type="entry name" value="UBA_TDRD3"/>
    <property type="match status" value="1"/>
</dbReference>
<organism evidence="11 12">
    <name type="scientific">Coregonus suidteri</name>
    <dbReference type="NCBI Taxonomy" id="861788"/>
    <lineage>
        <taxon>Eukaryota</taxon>
        <taxon>Metazoa</taxon>
        <taxon>Chordata</taxon>
        <taxon>Craniata</taxon>
        <taxon>Vertebrata</taxon>
        <taxon>Euteleostomi</taxon>
        <taxon>Actinopterygii</taxon>
        <taxon>Neopterygii</taxon>
        <taxon>Teleostei</taxon>
        <taxon>Protacanthopterygii</taxon>
        <taxon>Salmoniformes</taxon>
        <taxon>Salmonidae</taxon>
        <taxon>Coregoninae</taxon>
        <taxon>Coregonus</taxon>
    </lineage>
</organism>
<protein>
    <recommendedName>
        <fullName evidence="3">Tudor domain-containing protein 3</fullName>
    </recommendedName>
</protein>